<evidence type="ECO:0000256" key="7">
    <source>
        <dbReference type="ARBA" id="ARBA00022837"/>
    </source>
</evidence>
<proteinExistence type="predicted"/>
<organism evidence="16 17">
    <name type="scientific">Fasciolopsis buskii</name>
    <dbReference type="NCBI Taxonomy" id="27845"/>
    <lineage>
        <taxon>Eukaryota</taxon>
        <taxon>Metazoa</taxon>
        <taxon>Spiralia</taxon>
        <taxon>Lophotrochozoa</taxon>
        <taxon>Platyhelminthes</taxon>
        <taxon>Trematoda</taxon>
        <taxon>Digenea</taxon>
        <taxon>Plagiorchiida</taxon>
        <taxon>Echinostomata</taxon>
        <taxon>Echinostomatoidea</taxon>
        <taxon>Fasciolidae</taxon>
        <taxon>Fasciolopsis</taxon>
    </lineage>
</organism>
<evidence type="ECO:0000256" key="4">
    <source>
        <dbReference type="ARBA" id="ARBA00022723"/>
    </source>
</evidence>
<evidence type="ECO:0000256" key="3">
    <source>
        <dbReference type="ARBA" id="ARBA00022692"/>
    </source>
</evidence>
<dbReference type="PROSITE" id="PS00232">
    <property type="entry name" value="CADHERIN_1"/>
    <property type="match status" value="1"/>
</dbReference>
<feature type="domain" description="Cadherin" evidence="15">
    <location>
        <begin position="228"/>
        <end position="319"/>
    </location>
</feature>
<dbReference type="SUPFAM" id="SSF49313">
    <property type="entry name" value="Cadherin-like"/>
    <property type="match status" value="3"/>
</dbReference>
<reference evidence="16" key="1">
    <citation type="submission" date="2019-05" db="EMBL/GenBank/DDBJ databases">
        <title>Annotation for the trematode Fasciolopsis buski.</title>
        <authorList>
            <person name="Choi Y.-J."/>
        </authorList>
    </citation>
    <scope>NUCLEOTIDE SEQUENCE</scope>
    <source>
        <strain evidence="16">HT</strain>
        <tissue evidence="16">Whole worm</tissue>
    </source>
</reference>
<dbReference type="PANTHER" id="PTHR24026:SF126">
    <property type="entry name" value="PROTOCADHERIN FAT 4"/>
    <property type="match status" value="1"/>
</dbReference>
<evidence type="ECO:0000313" key="16">
    <source>
        <dbReference type="EMBL" id="KAA0185270.1"/>
    </source>
</evidence>
<sequence>TSEGNDIGQLIGRVKATDPDAGRNAQLTYSIQWPSGQGPNPFTINDQGELTARVPLDRESRPEGFQFNVVVRDGGHPTYSSSAQVEVALIDINDCSPVFTQAVYEFSVDEELPQNATNARVVGQIRATDCDIGNNAQVTYQLKPQDIPFKISSNGYISTTSPIDRESFPSFKFTAIAVDSPQPPERQLSSTAEIHVLINDKNDHDPIFLRPPFENGTNEVDLSIYEKPGHVITRVEATDEDVGPNAVIQFLLVDGPVMENFKIQPKTGEIILQRQLTKRDQGRIKLTVLAVDNGAQARTSSAAIQIQIKDMPAKRVPKLATSSLSTSSNVQAESMFGPTSFFGGTGLLSNKFIILCIVLITIVICTILVVIIFVVSRGGCATYLSRSKLVSSHSKDTPPYAGPVTDGTLLTTPKDSQYPDHCHLGSGTLSDRMINGYLAGSESLHADSYGPIQPMYTNYTKGAPYDFDQKSRDVLIRNHAGYLGPSLSDLERTPRDDREIMSVADFTSPDPFPISSHLRQYTSPTTSSGTLDAVFYRPIMSPFPGQEPPLSTGAGLPFSRATDMDGISFTGGLINSGIGNIGSNGLSGSGHTFSRFELRNHAVNSVGFMNEHIHQNQSHVPTHSTDPRGPPFSPLMPGALVP</sequence>
<evidence type="ECO:0000256" key="11">
    <source>
        <dbReference type="ARBA" id="ARBA00023180"/>
    </source>
</evidence>
<feature type="transmembrane region" description="Helical" evidence="14">
    <location>
        <begin position="352"/>
        <end position="376"/>
    </location>
</feature>
<keyword evidence="9 14" id="KW-1133">Transmembrane helix</keyword>
<dbReference type="SMART" id="SM00112">
    <property type="entry name" value="CA"/>
    <property type="match status" value="3"/>
</dbReference>
<dbReference type="Proteomes" id="UP000728185">
    <property type="component" value="Unassembled WGS sequence"/>
</dbReference>
<feature type="domain" description="Cadherin" evidence="15">
    <location>
        <begin position="3"/>
        <end position="99"/>
    </location>
</feature>
<dbReference type="InterPro" id="IPR015919">
    <property type="entry name" value="Cadherin-like_sf"/>
</dbReference>
<keyword evidence="8" id="KW-0130">Cell adhesion</keyword>
<dbReference type="EMBL" id="LUCM01010581">
    <property type="protein sequence ID" value="KAA0185270.1"/>
    <property type="molecule type" value="Genomic_DNA"/>
</dbReference>
<dbReference type="InterPro" id="IPR002126">
    <property type="entry name" value="Cadherin-like_dom"/>
</dbReference>
<keyword evidence="7 12" id="KW-0106">Calcium</keyword>
<evidence type="ECO:0000256" key="5">
    <source>
        <dbReference type="ARBA" id="ARBA00022729"/>
    </source>
</evidence>
<comment type="caution">
    <text evidence="16">The sequence shown here is derived from an EMBL/GenBank/DDBJ whole genome shotgun (WGS) entry which is preliminary data.</text>
</comment>
<keyword evidence="3 14" id="KW-0812">Transmembrane</keyword>
<evidence type="ECO:0000256" key="2">
    <source>
        <dbReference type="ARBA" id="ARBA00022475"/>
    </source>
</evidence>
<dbReference type="GO" id="GO:0005509">
    <property type="term" value="F:calcium ion binding"/>
    <property type="evidence" value="ECO:0007669"/>
    <property type="project" value="UniProtKB-UniRule"/>
</dbReference>
<accession>A0A8E0RNR4</accession>
<dbReference type="GO" id="GO:0007156">
    <property type="term" value="P:homophilic cell adhesion via plasma membrane adhesion molecules"/>
    <property type="evidence" value="ECO:0007669"/>
    <property type="project" value="InterPro"/>
</dbReference>
<evidence type="ECO:0000256" key="9">
    <source>
        <dbReference type="ARBA" id="ARBA00022989"/>
    </source>
</evidence>
<keyword evidence="10 14" id="KW-0472">Membrane</keyword>
<dbReference type="Pfam" id="PF00028">
    <property type="entry name" value="Cadherin"/>
    <property type="match status" value="3"/>
</dbReference>
<evidence type="ECO:0000313" key="17">
    <source>
        <dbReference type="Proteomes" id="UP000728185"/>
    </source>
</evidence>
<dbReference type="AlphaFoldDB" id="A0A8E0RNR4"/>
<evidence type="ECO:0000256" key="10">
    <source>
        <dbReference type="ARBA" id="ARBA00023136"/>
    </source>
</evidence>
<name>A0A8E0RNR4_9TREM</name>
<dbReference type="OrthoDB" id="6252479at2759"/>
<dbReference type="CDD" id="cd11304">
    <property type="entry name" value="Cadherin_repeat"/>
    <property type="match status" value="3"/>
</dbReference>
<keyword evidence="6" id="KW-0677">Repeat</keyword>
<dbReference type="PANTHER" id="PTHR24026">
    <property type="entry name" value="FAT ATYPICAL CADHERIN-RELATED"/>
    <property type="match status" value="1"/>
</dbReference>
<feature type="non-terminal residue" evidence="16">
    <location>
        <position position="642"/>
    </location>
</feature>
<feature type="domain" description="Cadherin" evidence="15">
    <location>
        <begin position="100"/>
        <end position="208"/>
    </location>
</feature>
<keyword evidence="4" id="KW-0479">Metal-binding</keyword>
<dbReference type="Gene3D" id="2.60.40.60">
    <property type="entry name" value="Cadherins"/>
    <property type="match status" value="3"/>
</dbReference>
<evidence type="ECO:0000256" key="13">
    <source>
        <dbReference type="SAM" id="MobiDB-lite"/>
    </source>
</evidence>
<feature type="region of interest" description="Disordered" evidence="13">
    <location>
        <begin position="616"/>
        <end position="642"/>
    </location>
</feature>
<keyword evidence="11" id="KW-0325">Glycoprotein</keyword>
<dbReference type="PROSITE" id="PS50268">
    <property type="entry name" value="CADHERIN_2"/>
    <property type="match status" value="3"/>
</dbReference>
<protein>
    <submittedName>
        <fullName evidence="16">Putative Cadherin</fullName>
    </submittedName>
</protein>
<evidence type="ECO:0000256" key="8">
    <source>
        <dbReference type="ARBA" id="ARBA00022889"/>
    </source>
</evidence>
<keyword evidence="5" id="KW-0732">Signal</keyword>
<dbReference type="InterPro" id="IPR020894">
    <property type="entry name" value="Cadherin_CS"/>
</dbReference>
<evidence type="ECO:0000256" key="6">
    <source>
        <dbReference type="ARBA" id="ARBA00022737"/>
    </source>
</evidence>
<evidence type="ECO:0000256" key="1">
    <source>
        <dbReference type="ARBA" id="ARBA00004251"/>
    </source>
</evidence>
<dbReference type="FunFam" id="2.60.40.60:FF:000123">
    <property type="entry name" value="Protocadherin beta 4"/>
    <property type="match status" value="1"/>
</dbReference>
<dbReference type="PRINTS" id="PR00205">
    <property type="entry name" value="CADHERIN"/>
</dbReference>
<dbReference type="FunFam" id="2.60.40.60:FF:000033">
    <property type="entry name" value="FAT atypical cadherin 1"/>
    <property type="match status" value="1"/>
</dbReference>
<evidence type="ECO:0000256" key="12">
    <source>
        <dbReference type="PROSITE-ProRule" id="PRU00043"/>
    </source>
</evidence>
<dbReference type="GO" id="GO:0005886">
    <property type="term" value="C:plasma membrane"/>
    <property type="evidence" value="ECO:0007669"/>
    <property type="project" value="UniProtKB-SubCell"/>
</dbReference>
<comment type="subcellular location">
    <subcellularLocation>
        <location evidence="1">Cell membrane</location>
        <topology evidence="1">Single-pass type I membrane protein</topology>
    </subcellularLocation>
</comment>
<evidence type="ECO:0000259" key="15">
    <source>
        <dbReference type="PROSITE" id="PS50268"/>
    </source>
</evidence>
<gene>
    <name evidence="16" type="ORF">FBUS_02131</name>
</gene>
<keyword evidence="2" id="KW-1003">Cell membrane</keyword>
<evidence type="ECO:0000256" key="14">
    <source>
        <dbReference type="SAM" id="Phobius"/>
    </source>
</evidence>
<keyword evidence="17" id="KW-1185">Reference proteome</keyword>